<sequence length="342" mass="38339">MARKQRPSHLDDPPAVSSSTEEEEVETFSDDEDEDEQEEEEGGGGQEEVEEEEGEQSSSEEEEEEEAEAAKIESLPSTPPVKPHHPSSSGPMEPESTPVKATQARSTRSSTIKNKKRPNSETETTLSTSKSKRVKKKDADPEPKSQGGGGEEKKLFQRLWSDDNEIELLKGMLDYRAMHDSDPATDAAAFYEFVKESLHVEVTKAQLVDKMRRLRKKYRNNAGRAKKGKEPPFSKLHDRKTYELSNKIWGCADGVSVSVSVSGRCLNGMLSFNKDVMVLDETLIKRGLELIGEQKRLELEERPAGYLRHTRAIDRLDKPLSIPINAKAYCKAIGQHFGQYFG</sequence>
<protein>
    <recommendedName>
        <fullName evidence="3">Glabrous enhancer-binding protein-like DBD domain-containing protein</fullName>
    </recommendedName>
</protein>
<dbReference type="EMBL" id="JRKL02000395">
    <property type="protein sequence ID" value="KAF3971802.1"/>
    <property type="molecule type" value="Genomic_DNA"/>
</dbReference>
<evidence type="ECO:0000259" key="3">
    <source>
        <dbReference type="Pfam" id="PF04504"/>
    </source>
</evidence>
<name>A0A8J4VVB4_9ROSI</name>
<keyword evidence="5" id="KW-1185">Reference proteome</keyword>
<comment type="caution">
    <text evidence="4">The sequence shown here is derived from an EMBL/GenBank/DDBJ whole genome shotgun (WGS) entry which is preliminary data.</text>
</comment>
<accession>A0A8J4VVB4</accession>
<evidence type="ECO:0000313" key="4">
    <source>
        <dbReference type="EMBL" id="KAF3971802.1"/>
    </source>
</evidence>
<dbReference type="OrthoDB" id="661680at2759"/>
<dbReference type="Proteomes" id="UP000737018">
    <property type="component" value="Unassembled WGS sequence"/>
</dbReference>
<evidence type="ECO:0000256" key="2">
    <source>
        <dbReference type="SAM" id="MobiDB-lite"/>
    </source>
</evidence>
<feature type="compositionally biased region" description="Acidic residues" evidence="2">
    <location>
        <begin position="20"/>
        <end position="67"/>
    </location>
</feature>
<dbReference type="GO" id="GO:0005634">
    <property type="term" value="C:nucleus"/>
    <property type="evidence" value="ECO:0007669"/>
    <property type="project" value="TreeGrafter"/>
</dbReference>
<dbReference type="AlphaFoldDB" id="A0A8J4VVB4"/>
<evidence type="ECO:0000256" key="1">
    <source>
        <dbReference type="ARBA" id="ARBA00010820"/>
    </source>
</evidence>
<dbReference type="PANTHER" id="PTHR31662">
    <property type="entry name" value="BNAANNG10740D PROTEIN-RELATED"/>
    <property type="match status" value="1"/>
</dbReference>
<feature type="domain" description="Glabrous enhancer-binding protein-like DBD" evidence="3">
    <location>
        <begin position="156"/>
        <end position="250"/>
    </location>
</feature>
<organism evidence="4 5">
    <name type="scientific">Castanea mollissima</name>
    <name type="common">Chinese chestnut</name>
    <dbReference type="NCBI Taxonomy" id="60419"/>
    <lineage>
        <taxon>Eukaryota</taxon>
        <taxon>Viridiplantae</taxon>
        <taxon>Streptophyta</taxon>
        <taxon>Embryophyta</taxon>
        <taxon>Tracheophyta</taxon>
        <taxon>Spermatophyta</taxon>
        <taxon>Magnoliopsida</taxon>
        <taxon>eudicotyledons</taxon>
        <taxon>Gunneridae</taxon>
        <taxon>Pentapetalae</taxon>
        <taxon>rosids</taxon>
        <taxon>fabids</taxon>
        <taxon>Fagales</taxon>
        <taxon>Fagaceae</taxon>
        <taxon>Castanea</taxon>
    </lineage>
</organism>
<dbReference type="InterPro" id="IPR007592">
    <property type="entry name" value="GEBP"/>
</dbReference>
<feature type="region of interest" description="Disordered" evidence="2">
    <location>
        <begin position="1"/>
        <end position="157"/>
    </location>
</feature>
<gene>
    <name evidence="4" type="ORF">CMV_004640</name>
</gene>
<proteinExistence type="inferred from homology"/>
<dbReference type="Pfam" id="PF04504">
    <property type="entry name" value="GeBP-like_DBD"/>
    <property type="match status" value="1"/>
</dbReference>
<dbReference type="InterPro" id="IPR053932">
    <property type="entry name" value="GeBP-like_DBD"/>
</dbReference>
<feature type="compositionally biased region" description="Polar residues" evidence="2">
    <location>
        <begin position="99"/>
        <end position="112"/>
    </location>
</feature>
<reference evidence="4" key="1">
    <citation type="submission" date="2020-03" db="EMBL/GenBank/DDBJ databases">
        <title>Castanea mollissima Vanexum genome sequencing.</title>
        <authorList>
            <person name="Staton M."/>
        </authorList>
    </citation>
    <scope>NUCLEOTIDE SEQUENCE</scope>
    <source>
        <tissue evidence="4">Leaf</tissue>
    </source>
</reference>
<dbReference type="GO" id="GO:0006355">
    <property type="term" value="P:regulation of DNA-templated transcription"/>
    <property type="evidence" value="ECO:0007669"/>
    <property type="project" value="InterPro"/>
</dbReference>
<dbReference type="PANTHER" id="PTHR31662:SF33">
    <property type="entry name" value="DNA-BINDING STOREKEEPER PROTEIN TRANSCRIPTIONAL REGULATOR-LIKE PROTEIN"/>
    <property type="match status" value="1"/>
</dbReference>
<comment type="similarity">
    <text evidence="1">Belongs to the GeBP family.</text>
</comment>
<evidence type="ECO:0000313" key="5">
    <source>
        <dbReference type="Proteomes" id="UP000737018"/>
    </source>
</evidence>